<evidence type="ECO:0000256" key="6">
    <source>
        <dbReference type="ARBA" id="ARBA00022989"/>
    </source>
</evidence>
<keyword evidence="7 8" id="KW-0472">Membrane</keyword>
<evidence type="ECO:0000256" key="1">
    <source>
        <dbReference type="ARBA" id="ARBA00004651"/>
    </source>
</evidence>
<evidence type="ECO:0000256" key="7">
    <source>
        <dbReference type="ARBA" id="ARBA00023136"/>
    </source>
</evidence>
<dbReference type="SUPFAM" id="SSF161098">
    <property type="entry name" value="MetI-like"/>
    <property type="match status" value="1"/>
</dbReference>
<dbReference type="AlphaFoldDB" id="A0A5J6MW71"/>
<dbReference type="CDD" id="cd06261">
    <property type="entry name" value="TM_PBP2"/>
    <property type="match status" value="1"/>
</dbReference>
<feature type="transmembrane region" description="Helical" evidence="8">
    <location>
        <begin position="164"/>
        <end position="182"/>
    </location>
</feature>
<dbReference type="GO" id="GO:0005886">
    <property type="term" value="C:plasma membrane"/>
    <property type="evidence" value="ECO:0007669"/>
    <property type="project" value="UniProtKB-SubCell"/>
</dbReference>
<sequence length="328" mass="36295">MVSASESLPSQALPPLPTGQRLRAWFYRNEAVRGYLLLSPTLLVMIGLMIVPLVGMVGLSFFTQTYVSIDYTFTLNNYWTIFEPSDKAAHFLGIPFYLKKPIYLLLLFKSILVSLAATTAVVVLAYPMAYFLAFRVKRHKMAWLILITVPFWTSYLLRVFAWKIILGFNGVINSGLVSLGIIDKPLEFLLYNPFAVVITLAHAWAAVAILPIYVSLEKIDRSLLEAATDLGDGHLERFLRITLPLSLPGVIAASLLVFIPTVGDYITPTLVGGTDGIMIGNVVQSLFSKGNNAPLAAAVSVVSMMTITIMVCLFLWFVGRGRLSRREI</sequence>
<dbReference type="Proteomes" id="UP000325797">
    <property type="component" value="Chromosome"/>
</dbReference>
<dbReference type="GO" id="GO:0055085">
    <property type="term" value="P:transmembrane transport"/>
    <property type="evidence" value="ECO:0007669"/>
    <property type="project" value="InterPro"/>
</dbReference>
<dbReference type="InterPro" id="IPR035906">
    <property type="entry name" value="MetI-like_sf"/>
</dbReference>
<evidence type="ECO:0000256" key="2">
    <source>
        <dbReference type="ARBA" id="ARBA00007069"/>
    </source>
</evidence>
<comment type="similarity">
    <text evidence="2">Belongs to the binding-protein-dependent transport system permease family. CysTW subfamily.</text>
</comment>
<dbReference type="Gene3D" id="1.10.3720.10">
    <property type="entry name" value="MetI-like"/>
    <property type="match status" value="1"/>
</dbReference>
<evidence type="ECO:0000313" key="10">
    <source>
        <dbReference type="EMBL" id="QEX21393.1"/>
    </source>
</evidence>
<dbReference type="PANTHER" id="PTHR42929:SF1">
    <property type="entry name" value="INNER MEMBRANE ABC TRANSPORTER PERMEASE PROTEIN YDCU-RELATED"/>
    <property type="match status" value="1"/>
</dbReference>
<evidence type="ECO:0000256" key="3">
    <source>
        <dbReference type="ARBA" id="ARBA00022448"/>
    </source>
</evidence>
<comment type="subcellular location">
    <subcellularLocation>
        <location evidence="1 8">Cell membrane</location>
        <topology evidence="1 8">Multi-pass membrane protein</topology>
    </subcellularLocation>
</comment>
<feature type="transmembrane region" description="Helical" evidence="8">
    <location>
        <begin position="102"/>
        <end position="129"/>
    </location>
</feature>
<organism evidence="10 11">
    <name type="scientific">Hypericibacter adhaerens</name>
    <dbReference type="NCBI Taxonomy" id="2602016"/>
    <lineage>
        <taxon>Bacteria</taxon>
        <taxon>Pseudomonadati</taxon>
        <taxon>Pseudomonadota</taxon>
        <taxon>Alphaproteobacteria</taxon>
        <taxon>Rhodospirillales</taxon>
        <taxon>Dongiaceae</taxon>
        <taxon>Hypericibacter</taxon>
    </lineage>
</organism>
<protein>
    <submittedName>
        <fullName evidence="10">Spermidine/putrescine ABC transporter permease</fullName>
    </submittedName>
</protein>
<feature type="transmembrane region" description="Helical" evidence="8">
    <location>
        <begin position="141"/>
        <end position="157"/>
    </location>
</feature>
<feature type="transmembrane region" description="Helical" evidence="8">
    <location>
        <begin position="295"/>
        <end position="318"/>
    </location>
</feature>
<name>A0A5J6MW71_9PROT</name>
<evidence type="ECO:0000256" key="5">
    <source>
        <dbReference type="ARBA" id="ARBA00022692"/>
    </source>
</evidence>
<dbReference type="EMBL" id="CP042582">
    <property type="protein sequence ID" value="QEX21393.1"/>
    <property type="molecule type" value="Genomic_DNA"/>
</dbReference>
<keyword evidence="3 8" id="KW-0813">Transport</keyword>
<keyword evidence="11" id="KW-1185">Reference proteome</keyword>
<accession>A0A5J6MW71</accession>
<feature type="transmembrane region" description="Helical" evidence="8">
    <location>
        <begin position="35"/>
        <end position="62"/>
    </location>
</feature>
<dbReference type="InterPro" id="IPR000515">
    <property type="entry name" value="MetI-like"/>
</dbReference>
<dbReference type="RefSeq" id="WP_151115887.1">
    <property type="nucleotide sequence ID" value="NZ_CP042582.1"/>
</dbReference>
<keyword evidence="6 8" id="KW-1133">Transmembrane helix</keyword>
<evidence type="ECO:0000313" key="11">
    <source>
        <dbReference type="Proteomes" id="UP000325797"/>
    </source>
</evidence>
<proteinExistence type="inferred from homology"/>
<dbReference type="Pfam" id="PF00528">
    <property type="entry name" value="BPD_transp_1"/>
    <property type="match status" value="1"/>
</dbReference>
<reference evidence="10 11" key="1">
    <citation type="submission" date="2019-08" db="EMBL/GenBank/DDBJ databases">
        <title>Hyperibacter terrae gen. nov., sp. nov. and Hyperibacter viscosus sp. nov., two new members in the family Rhodospirillaceae isolated from the rhizosphere of Hypericum perforatum.</title>
        <authorList>
            <person name="Noviana Z."/>
        </authorList>
    </citation>
    <scope>NUCLEOTIDE SEQUENCE [LARGE SCALE GENOMIC DNA]</scope>
    <source>
        <strain evidence="10 11">R5959</strain>
    </source>
</reference>
<dbReference type="KEGG" id="hadh:FRZ61_13180"/>
<evidence type="ECO:0000256" key="8">
    <source>
        <dbReference type="RuleBase" id="RU363032"/>
    </source>
</evidence>
<keyword evidence="4" id="KW-1003">Cell membrane</keyword>
<dbReference type="PROSITE" id="PS50928">
    <property type="entry name" value="ABC_TM1"/>
    <property type="match status" value="1"/>
</dbReference>
<keyword evidence="5 8" id="KW-0812">Transmembrane</keyword>
<feature type="transmembrane region" description="Helical" evidence="8">
    <location>
        <begin position="194"/>
        <end position="216"/>
    </location>
</feature>
<dbReference type="OrthoDB" id="7915284at2"/>
<feature type="transmembrane region" description="Helical" evidence="8">
    <location>
        <begin position="237"/>
        <end position="259"/>
    </location>
</feature>
<evidence type="ECO:0000259" key="9">
    <source>
        <dbReference type="PROSITE" id="PS50928"/>
    </source>
</evidence>
<gene>
    <name evidence="10" type="ORF">FRZ61_13180</name>
</gene>
<feature type="domain" description="ABC transmembrane type-1" evidence="9">
    <location>
        <begin position="107"/>
        <end position="314"/>
    </location>
</feature>
<dbReference type="PANTHER" id="PTHR42929">
    <property type="entry name" value="INNER MEMBRANE ABC TRANSPORTER PERMEASE PROTEIN YDCU-RELATED-RELATED"/>
    <property type="match status" value="1"/>
</dbReference>
<evidence type="ECO:0000256" key="4">
    <source>
        <dbReference type="ARBA" id="ARBA00022475"/>
    </source>
</evidence>